<dbReference type="PANTHER" id="PTHR40129">
    <property type="entry name" value="KETOPANTOATE REDUCTASE N-TERMINAL DOMAIN-CONTAINING PROTEIN"/>
    <property type="match status" value="1"/>
</dbReference>
<evidence type="ECO:0000313" key="3">
    <source>
        <dbReference type="Proteomes" id="UP000242474"/>
    </source>
</evidence>
<dbReference type="PANTHER" id="PTHR40129:SF2">
    <property type="entry name" value="KETOPANTOATE REDUCTASE N-TERMINAL DOMAIN-CONTAINING PROTEIN"/>
    <property type="match status" value="1"/>
</dbReference>
<sequence>MVLVLQVLVLGGGFVGEYLTDILEETGINYASTTTDGRNGTIKWRFSEKDDGSDTQTSTLPFAKTVVVTFPLLGSSAAKRLVESYTRRDWHAVFGSNKATPRWIYLGSTRAFKERPSNRYTIPNVIAGGARLEAEEYMINNFGGCVLNLAGLWGGKRVPSGWGRFYTTKEKLRGRLEDRSLHLLHGADAARAIWAVIVSKNTGSLAGRWLVSDARVYDILYTIIQDDRLRGFLSALLGEEEEVRKLLNANSIEEVMMGESAVTKRIDSSHFWRDFEIEPKYFYVRDEPDPY</sequence>
<feature type="chain" id="PRO_5013882141" evidence="1">
    <location>
        <begin position="17"/>
        <end position="291"/>
    </location>
</feature>
<keyword evidence="3" id="KW-1185">Reference proteome</keyword>
<accession>A0A2G5BKX2</accession>
<dbReference type="Gene3D" id="3.40.50.720">
    <property type="entry name" value="NAD(P)-binding Rossmann-like Domain"/>
    <property type="match status" value="1"/>
</dbReference>
<evidence type="ECO:0000256" key="1">
    <source>
        <dbReference type="SAM" id="SignalP"/>
    </source>
</evidence>
<evidence type="ECO:0000313" key="2">
    <source>
        <dbReference type="EMBL" id="PIA19656.1"/>
    </source>
</evidence>
<dbReference type="AlphaFoldDB" id="A0A2G5BKX2"/>
<organism evidence="2 3">
    <name type="scientific">Coemansia reversa (strain ATCC 12441 / NRRL 1564)</name>
    <dbReference type="NCBI Taxonomy" id="763665"/>
    <lineage>
        <taxon>Eukaryota</taxon>
        <taxon>Fungi</taxon>
        <taxon>Fungi incertae sedis</taxon>
        <taxon>Zoopagomycota</taxon>
        <taxon>Kickxellomycotina</taxon>
        <taxon>Kickxellomycetes</taxon>
        <taxon>Kickxellales</taxon>
        <taxon>Kickxellaceae</taxon>
        <taxon>Coemansia</taxon>
    </lineage>
</organism>
<dbReference type="STRING" id="763665.A0A2G5BKX2"/>
<gene>
    <name evidence="2" type="ORF">COEREDRAFT_36595</name>
</gene>
<dbReference type="EMBL" id="KZ303486">
    <property type="protein sequence ID" value="PIA19656.1"/>
    <property type="molecule type" value="Genomic_DNA"/>
</dbReference>
<reference evidence="2 3" key="1">
    <citation type="journal article" date="2015" name="Genome Biol. Evol.">
        <title>Phylogenomic analyses indicate that early fungi evolved digesting cell walls of algal ancestors of land plants.</title>
        <authorList>
            <person name="Chang Y."/>
            <person name="Wang S."/>
            <person name="Sekimoto S."/>
            <person name="Aerts A.L."/>
            <person name="Choi C."/>
            <person name="Clum A."/>
            <person name="LaButti K.M."/>
            <person name="Lindquist E.A."/>
            <person name="Yee Ngan C."/>
            <person name="Ohm R.A."/>
            <person name="Salamov A.A."/>
            <person name="Grigoriev I.V."/>
            <person name="Spatafora J.W."/>
            <person name="Berbee M.L."/>
        </authorList>
    </citation>
    <scope>NUCLEOTIDE SEQUENCE [LARGE SCALE GENOMIC DNA]</scope>
    <source>
        <strain evidence="2 3">NRRL 1564</strain>
    </source>
</reference>
<keyword evidence="1" id="KW-0732">Signal</keyword>
<proteinExistence type="predicted"/>
<dbReference type="Proteomes" id="UP000242474">
    <property type="component" value="Unassembled WGS sequence"/>
</dbReference>
<feature type="signal peptide" evidence="1">
    <location>
        <begin position="1"/>
        <end position="16"/>
    </location>
</feature>
<name>A0A2G5BKX2_COERN</name>
<protein>
    <submittedName>
        <fullName evidence="2">Uncharacterized protein</fullName>
    </submittedName>
</protein>
<dbReference type="OrthoDB" id="674948at2759"/>